<accession>A0ABY5E5Q2</accession>
<keyword evidence="7" id="KW-1185">Reference proteome</keyword>
<dbReference type="InterPro" id="IPR023166">
    <property type="entry name" value="BaiN-like_dom_sf"/>
</dbReference>
<evidence type="ECO:0000256" key="1">
    <source>
        <dbReference type="ARBA" id="ARBA00001974"/>
    </source>
</evidence>
<keyword evidence="2" id="KW-0285">Flavoprotein</keyword>
<comment type="cofactor">
    <cofactor evidence="1">
        <name>FAD</name>
        <dbReference type="ChEBI" id="CHEBI:57692"/>
    </cofactor>
</comment>
<reference evidence="6" key="1">
    <citation type="submission" date="2022-07" db="EMBL/GenBank/DDBJ databases">
        <title>Arcobacter roscoffensis sp. nov., a marine bacterium isolated from coastal seawater collected from Roscoff, France.</title>
        <authorList>
            <person name="Pascual J."/>
            <person name="Lepeaux C."/>
            <person name="Methner A."/>
            <person name="Overmann J."/>
        </authorList>
    </citation>
    <scope>NUCLEOTIDE SEQUENCE</scope>
    <source>
        <strain evidence="6">ARW1-2F2</strain>
    </source>
</reference>
<organism evidence="6 7">
    <name type="scientific">Arcobacter roscoffensis</name>
    <dbReference type="NCBI Taxonomy" id="2961520"/>
    <lineage>
        <taxon>Bacteria</taxon>
        <taxon>Pseudomonadati</taxon>
        <taxon>Campylobacterota</taxon>
        <taxon>Epsilonproteobacteria</taxon>
        <taxon>Campylobacterales</taxon>
        <taxon>Arcobacteraceae</taxon>
        <taxon>Arcobacter</taxon>
    </lineage>
</organism>
<evidence type="ECO:0000313" key="6">
    <source>
        <dbReference type="EMBL" id="UTJ07056.1"/>
    </source>
</evidence>
<feature type="domain" description="RsdA/BaiN/AoA(So)-like insert" evidence="5">
    <location>
        <begin position="172"/>
        <end position="311"/>
    </location>
</feature>
<dbReference type="Gene3D" id="2.40.30.10">
    <property type="entry name" value="Translation factors"/>
    <property type="match status" value="1"/>
</dbReference>
<dbReference type="Proteomes" id="UP001060012">
    <property type="component" value="Chromosome"/>
</dbReference>
<dbReference type="PANTHER" id="PTHR42887:SF2">
    <property type="entry name" value="OS12G0638800 PROTEIN"/>
    <property type="match status" value="1"/>
</dbReference>
<dbReference type="SUPFAM" id="SSF51905">
    <property type="entry name" value="FAD/NAD(P)-binding domain"/>
    <property type="match status" value="1"/>
</dbReference>
<dbReference type="Gene3D" id="3.50.50.60">
    <property type="entry name" value="FAD/NAD(P)-binding domain"/>
    <property type="match status" value="1"/>
</dbReference>
<evidence type="ECO:0000256" key="3">
    <source>
        <dbReference type="ARBA" id="ARBA00022827"/>
    </source>
</evidence>
<evidence type="ECO:0000256" key="2">
    <source>
        <dbReference type="ARBA" id="ARBA00022630"/>
    </source>
</evidence>
<dbReference type="InterPro" id="IPR036188">
    <property type="entry name" value="FAD/NAD-bd_sf"/>
</dbReference>
<dbReference type="Pfam" id="PF22780">
    <property type="entry name" value="HI0933_like_1st"/>
    <property type="match status" value="1"/>
</dbReference>
<feature type="domain" description="RsdA/BaiN/AoA(So)-like Rossmann fold-like" evidence="4">
    <location>
        <begin position="2"/>
        <end position="364"/>
    </location>
</feature>
<dbReference type="Pfam" id="PF03486">
    <property type="entry name" value="HI0933_like"/>
    <property type="match status" value="1"/>
</dbReference>
<dbReference type="EMBL" id="CP100595">
    <property type="protein sequence ID" value="UTJ07056.1"/>
    <property type="molecule type" value="Genomic_DNA"/>
</dbReference>
<dbReference type="PANTHER" id="PTHR42887">
    <property type="entry name" value="OS12G0638800 PROTEIN"/>
    <property type="match status" value="1"/>
</dbReference>
<dbReference type="Gene3D" id="1.10.8.260">
    <property type="entry name" value="HI0933 insert domain-like"/>
    <property type="match status" value="1"/>
</dbReference>
<evidence type="ECO:0000259" key="4">
    <source>
        <dbReference type="Pfam" id="PF03486"/>
    </source>
</evidence>
<dbReference type="InterPro" id="IPR004792">
    <property type="entry name" value="BaiN-like"/>
</dbReference>
<protein>
    <submittedName>
        <fullName evidence="6">Aminoacetone oxidase family FAD-binding enzyme</fullName>
    </submittedName>
</protein>
<dbReference type="InterPro" id="IPR055178">
    <property type="entry name" value="RsdA/BaiN/AoA(So)-like_dom"/>
</dbReference>
<evidence type="ECO:0000259" key="5">
    <source>
        <dbReference type="Pfam" id="PF22780"/>
    </source>
</evidence>
<name>A0ABY5E5Q2_9BACT</name>
<gene>
    <name evidence="6" type="ORF">NJU99_02875</name>
</gene>
<proteinExistence type="predicted"/>
<keyword evidence="3" id="KW-0274">FAD</keyword>
<dbReference type="NCBIfam" id="TIGR00275">
    <property type="entry name" value="aminoacetone oxidase family FAD-binding enzyme"/>
    <property type="match status" value="1"/>
</dbReference>
<dbReference type="InterPro" id="IPR057661">
    <property type="entry name" value="RsdA/BaiN/AoA(So)_Rossmann"/>
</dbReference>
<sequence length="366" mass="40863">MFASNLNKRVFKNVCIIESNAKIGAKIKVSGGAKCNITNELVSEKNYLGDRSLVKDLLKDFSKNETLEFLNKNGVKPNLNPKIVKGTYFCKSSQDVIDMFTKLTSHIKKYLNTKVLDISYENDVFKIKTNNKTIEAKKVVVSSGGLSYASLGASSIAFDIAKKFGHTIEKLEPALVGFTVQKEQFWFKNLSGVSTYVNTYVDGKKFEGSFLFAHKGCSGPVILTSSLYWKKGKLAIDFLPKTDLSKLLKGNKKISSALPFAKRFTSEFLNSIDLKDKAVSELSTEEKEKLELLKYYEFSPAGNFGYTKAEVTKGGINTDEIQHNNFESKKQKNLYFIGECLNITGELGGFNFQVSFSEAIRCARNI</sequence>
<dbReference type="SUPFAM" id="SSF160996">
    <property type="entry name" value="HI0933 insert domain-like"/>
    <property type="match status" value="1"/>
</dbReference>
<evidence type="ECO:0000313" key="7">
    <source>
        <dbReference type="Proteomes" id="UP001060012"/>
    </source>
</evidence>